<dbReference type="AlphaFoldDB" id="A0A7C3VKA6"/>
<evidence type="ECO:0000313" key="2">
    <source>
        <dbReference type="EMBL" id="HGG03413.1"/>
    </source>
</evidence>
<dbReference type="Pfam" id="PF14218">
    <property type="entry name" value="COP23"/>
    <property type="match status" value="1"/>
</dbReference>
<proteinExistence type="predicted"/>
<accession>A0A7C3VKA6</accession>
<organism evidence="2">
    <name type="scientific">Planktothricoides sp. SpSt-374</name>
    <dbReference type="NCBI Taxonomy" id="2282167"/>
    <lineage>
        <taxon>Bacteria</taxon>
        <taxon>Bacillati</taxon>
        <taxon>Cyanobacteriota</taxon>
        <taxon>Cyanophyceae</taxon>
        <taxon>Oscillatoriophycideae</taxon>
        <taxon>Oscillatoriales</taxon>
        <taxon>Oscillatoriaceae</taxon>
        <taxon>Planktothricoides</taxon>
    </lineage>
</organism>
<sequence length="249" mass="27463">MLNLKGITSIWLGAIVMVGMMPTASDAHSHPWLSRDGPLLANSTPNPSEGNIENTGASSRRGVRYRFECNTENQTVLAMYLGRRSFGTQQMRWRRFGDRTLIQWTDEGAWEFGDNITAEQRCRVVTTKFNQHFLRRQDNSTLPPISEGVLNGSAVVCAAQLGGCSPDNVLWTLKSDNQGTNGRIIAQLRSAMRGEAGVAPILESEDNLDGNLEANTIDMDSLIDELITLESAKLDKQEDNSVMDDTNGD</sequence>
<feature type="region of interest" description="Disordered" evidence="1">
    <location>
        <begin position="35"/>
        <end position="57"/>
    </location>
</feature>
<reference evidence="2" key="1">
    <citation type="journal article" date="2020" name="mSystems">
        <title>Genome- and Community-Level Interaction Insights into Carbon Utilization and Element Cycling Functions of Hydrothermarchaeota in Hydrothermal Sediment.</title>
        <authorList>
            <person name="Zhou Z."/>
            <person name="Liu Y."/>
            <person name="Xu W."/>
            <person name="Pan J."/>
            <person name="Luo Z.H."/>
            <person name="Li M."/>
        </authorList>
    </citation>
    <scope>NUCLEOTIDE SEQUENCE [LARGE SCALE GENOMIC DNA]</scope>
    <source>
        <strain evidence="2">SpSt-374</strain>
    </source>
</reference>
<dbReference type="InterPro" id="IPR025478">
    <property type="entry name" value="COP23"/>
</dbReference>
<name>A0A7C3VKA6_9CYAN</name>
<protein>
    <submittedName>
        <fullName evidence="2">Uncharacterized protein</fullName>
    </submittedName>
</protein>
<gene>
    <name evidence="2" type="ORF">ENR15_22935</name>
</gene>
<comment type="caution">
    <text evidence="2">The sequence shown here is derived from an EMBL/GenBank/DDBJ whole genome shotgun (WGS) entry which is preliminary data.</text>
</comment>
<evidence type="ECO:0000256" key="1">
    <source>
        <dbReference type="SAM" id="MobiDB-lite"/>
    </source>
</evidence>
<feature type="compositionally biased region" description="Polar residues" evidence="1">
    <location>
        <begin position="41"/>
        <end position="57"/>
    </location>
</feature>
<dbReference type="EMBL" id="DSPX01000233">
    <property type="protein sequence ID" value="HGG03413.1"/>
    <property type="molecule type" value="Genomic_DNA"/>
</dbReference>